<organism evidence="1 2">
    <name type="scientific">Undibacterium arcticum</name>
    <dbReference type="NCBI Taxonomy" id="1762892"/>
    <lineage>
        <taxon>Bacteria</taxon>
        <taxon>Pseudomonadati</taxon>
        <taxon>Pseudomonadota</taxon>
        <taxon>Betaproteobacteria</taxon>
        <taxon>Burkholderiales</taxon>
        <taxon>Oxalobacteraceae</taxon>
        <taxon>Undibacterium</taxon>
    </lineage>
</organism>
<dbReference type="EMBL" id="JBHRTP010000015">
    <property type="protein sequence ID" value="MFC3107453.1"/>
    <property type="molecule type" value="Genomic_DNA"/>
</dbReference>
<reference evidence="2" key="1">
    <citation type="journal article" date="2019" name="Int. J. Syst. Evol. Microbiol.">
        <title>The Global Catalogue of Microorganisms (GCM) 10K type strain sequencing project: providing services to taxonomists for standard genome sequencing and annotation.</title>
        <authorList>
            <consortium name="The Broad Institute Genomics Platform"/>
            <consortium name="The Broad Institute Genome Sequencing Center for Infectious Disease"/>
            <person name="Wu L."/>
            <person name="Ma J."/>
        </authorList>
    </citation>
    <scope>NUCLEOTIDE SEQUENCE [LARGE SCALE GENOMIC DNA]</scope>
    <source>
        <strain evidence="2">KCTC 42986</strain>
    </source>
</reference>
<name>A0ABV7EXG0_9BURK</name>
<evidence type="ECO:0000313" key="1">
    <source>
        <dbReference type="EMBL" id="MFC3107453.1"/>
    </source>
</evidence>
<proteinExistence type="predicted"/>
<dbReference type="InterPro" id="IPR046494">
    <property type="entry name" value="DUF6587"/>
</dbReference>
<keyword evidence="2" id="KW-1185">Reference proteome</keyword>
<accession>A0ABV7EXG0</accession>
<dbReference type="Proteomes" id="UP001595530">
    <property type="component" value="Unassembled WGS sequence"/>
</dbReference>
<dbReference type="Pfam" id="PF20228">
    <property type="entry name" value="DUF6587"/>
    <property type="match status" value="1"/>
</dbReference>
<protein>
    <submittedName>
        <fullName evidence="1">DUF6587 family protein</fullName>
    </submittedName>
</protein>
<evidence type="ECO:0000313" key="2">
    <source>
        <dbReference type="Proteomes" id="UP001595530"/>
    </source>
</evidence>
<comment type="caution">
    <text evidence="1">The sequence shown here is derived from an EMBL/GenBank/DDBJ whole genome shotgun (WGS) entry which is preliminary data.</text>
</comment>
<dbReference type="RefSeq" id="WP_390322407.1">
    <property type="nucleotide sequence ID" value="NZ_JBHRTP010000015.1"/>
</dbReference>
<sequence>MLQQLIVFTIVASAALYAAWKWAPATLRIRAVNRLAHHLGALGLSAVAGWLRQKSNNDAACGDGGCSSCGSCGSADSANVTANVNGSGDAAPQVIKLHFRQTPRA</sequence>
<gene>
    <name evidence="1" type="ORF">ACFOFO_05685</name>
</gene>